<dbReference type="InterPro" id="IPR014284">
    <property type="entry name" value="RNA_pol_sigma-70_dom"/>
</dbReference>
<dbReference type="SUPFAM" id="SSF88659">
    <property type="entry name" value="Sigma3 and sigma4 domains of RNA polymerase sigma factors"/>
    <property type="match status" value="1"/>
</dbReference>
<keyword evidence="4" id="KW-0804">Transcription</keyword>
<dbReference type="Gene3D" id="1.10.10.10">
    <property type="entry name" value="Winged helix-like DNA-binding domain superfamily/Winged helix DNA-binding domain"/>
    <property type="match status" value="1"/>
</dbReference>
<dbReference type="RefSeq" id="WP_131611150.1">
    <property type="nucleotide sequence ID" value="NZ_SJSM01000019.1"/>
</dbReference>
<dbReference type="PANTHER" id="PTHR43133:SF46">
    <property type="entry name" value="RNA POLYMERASE SIGMA-70 FACTOR ECF SUBFAMILY"/>
    <property type="match status" value="1"/>
</dbReference>
<dbReference type="CDD" id="cd06171">
    <property type="entry name" value="Sigma70_r4"/>
    <property type="match status" value="1"/>
</dbReference>
<accession>A0A4R0MQ36</accession>
<dbReference type="GO" id="GO:0003677">
    <property type="term" value="F:DNA binding"/>
    <property type="evidence" value="ECO:0007669"/>
    <property type="project" value="InterPro"/>
</dbReference>
<keyword evidence="2" id="KW-0805">Transcription regulation</keyword>
<comment type="caution">
    <text evidence="6">The sequence shown here is derived from an EMBL/GenBank/DDBJ whole genome shotgun (WGS) entry which is preliminary data.</text>
</comment>
<gene>
    <name evidence="6" type="ORF">EZ444_21185</name>
</gene>
<proteinExistence type="inferred from homology"/>
<dbReference type="InterPro" id="IPR036388">
    <property type="entry name" value="WH-like_DNA-bd_sf"/>
</dbReference>
<dbReference type="InterPro" id="IPR013249">
    <property type="entry name" value="RNA_pol_sigma70_r4_t2"/>
</dbReference>
<dbReference type="EMBL" id="SJSM01000019">
    <property type="protein sequence ID" value="TCC88981.1"/>
    <property type="molecule type" value="Genomic_DNA"/>
</dbReference>
<evidence type="ECO:0000256" key="4">
    <source>
        <dbReference type="ARBA" id="ARBA00023163"/>
    </source>
</evidence>
<evidence type="ECO:0000256" key="1">
    <source>
        <dbReference type="ARBA" id="ARBA00010641"/>
    </source>
</evidence>
<dbReference type="InterPro" id="IPR013324">
    <property type="entry name" value="RNA_pol_sigma_r3/r4-like"/>
</dbReference>
<organism evidence="6 7">
    <name type="scientific">Pedobacter hiemivivus</name>
    <dbReference type="NCBI Taxonomy" id="2530454"/>
    <lineage>
        <taxon>Bacteria</taxon>
        <taxon>Pseudomonadati</taxon>
        <taxon>Bacteroidota</taxon>
        <taxon>Sphingobacteriia</taxon>
        <taxon>Sphingobacteriales</taxon>
        <taxon>Sphingobacteriaceae</taxon>
        <taxon>Pedobacter</taxon>
    </lineage>
</organism>
<dbReference type="AlphaFoldDB" id="A0A4R0MQ36"/>
<dbReference type="GO" id="GO:0016987">
    <property type="term" value="F:sigma factor activity"/>
    <property type="evidence" value="ECO:0007669"/>
    <property type="project" value="UniProtKB-KW"/>
</dbReference>
<evidence type="ECO:0000313" key="6">
    <source>
        <dbReference type="EMBL" id="TCC88981.1"/>
    </source>
</evidence>
<dbReference type="PANTHER" id="PTHR43133">
    <property type="entry name" value="RNA POLYMERASE ECF-TYPE SIGMA FACTO"/>
    <property type="match status" value="1"/>
</dbReference>
<dbReference type="Gene3D" id="1.10.1740.10">
    <property type="match status" value="1"/>
</dbReference>
<dbReference type="InterPro" id="IPR013325">
    <property type="entry name" value="RNA_pol_sigma_r2"/>
</dbReference>
<keyword evidence="7" id="KW-1185">Reference proteome</keyword>
<protein>
    <submittedName>
        <fullName evidence="6">RNA polymerase sigma factor</fullName>
    </submittedName>
</protein>
<dbReference type="OrthoDB" id="9150024at2"/>
<dbReference type="NCBIfam" id="TIGR02937">
    <property type="entry name" value="sigma70-ECF"/>
    <property type="match status" value="1"/>
</dbReference>
<comment type="similarity">
    <text evidence="1">Belongs to the sigma-70 factor family. ECF subfamily.</text>
</comment>
<keyword evidence="3" id="KW-0731">Sigma factor</keyword>
<dbReference type="Proteomes" id="UP000291117">
    <property type="component" value="Unassembled WGS sequence"/>
</dbReference>
<sequence length="202" mass="23664">MKDGADLIWLKFKEGDEEAFLELYRMHYLGLINYGIKLTGDREIANECLTNMLMQLWDIRLKLPEVTNVRAYLITCLKRVAFSHFKSVQTRRIKEGKAVDLMEEGLSQADYFDAIQNNSILRSALLKAMEVLTEREKELIKLKFFDDLDYDEIAEKCGITKRTAYNITHDAIKKLRENLKEKNGEDYYSLLCIVIFLTLYLK</sequence>
<dbReference type="SUPFAM" id="SSF88946">
    <property type="entry name" value="Sigma2 domain of RNA polymerase sigma factors"/>
    <property type="match status" value="1"/>
</dbReference>
<reference evidence="6 7" key="1">
    <citation type="submission" date="2019-02" db="EMBL/GenBank/DDBJ databases">
        <title>Pedobacter sp. RP-3-8 sp. nov., isolated from Arctic soil.</title>
        <authorList>
            <person name="Dahal R.H."/>
        </authorList>
    </citation>
    <scope>NUCLEOTIDE SEQUENCE [LARGE SCALE GENOMIC DNA]</scope>
    <source>
        <strain evidence="6 7">RP-3-8</strain>
    </source>
</reference>
<evidence type="ECO:0000313" key="7">
    <source>
        <dbReference type="Proteomes" id="UP000291117"/>
    </source>
</evidence>
<dbReference type="Pfam" id="PF08281">
    <property type="entry name" value="Sigma70_r4_2"/>
    <property type="match status" value="1"/>
</dbReference>
<dbReference type="GO" id="GO:0006352">
    <property type="term" value="P:DNA-templated transcription initiation"/>
    <property type="evidence" value="ECO:0007669"/>
    <property type="project" value="InterPro"/>
</dbReference>
<feature type="domain" description="RNA polymerase sigma factor 70 region 4 type 2" evidence="5">
    <location>
        <begin position="124"/>
        <end position="175"/>
    </location>
</feature>
<evidence type="ECO:0000256" key="3">
    <source>
        <dbReference type="ARBA" id="ARBA00023082"/>
    </source>
</evidence>
<name>A0A4R0MQ36_9SPHI</name>
<evidence type="ECO:0000259" key="5">
    <source>
        <dbReference type="Pfam" id="PF08281"/>
    </source>
</evidence>
<evidence type="ECO:0000256" key="2">
    <source>
        <dbReference type="ARBA" id="ARBA00023015"/>
    </source>
</evidence>
<dbReference type="InterPro" id="IPR039425">
    <property type="entry name" value="RNA_pol_sigma-70-like"/>
</dbReference>